<name>A0A392R5M3_9FABA</name>
<feature type="non-terminal residue" evidence="2">
    <location>
        <position position="39"/>
    </location>
</feature>
<organism evidence="2 3">
    <name type="scientific">Trifolium medium</name>
    <dbReference type="NCBI Taxonomy" id="97028"/>
    <lineage>
        <taxon>Eukaryota</taxon>
        <taxon>Viridiplantae</taxon>
        <taxon>Streptophyta</taxon>
        <taxon>Embryophyta</taxon>
        <taxon>Tracheophyta</taxon>
        <taxon>Spermatophyta</taxon>
        <taxon>Magnoliopsida</taxon>
        <taxon>eudicotyledons</taxon>
        <taxon>Gunneridae</taxon>
        <taxon>Pentapetalae</taxon>
        <taxon>rosids</taxon>
        <taxon>fabids</taxon>
        <taxon>Fabales</taxon>
        <taxon>Fabaceae</taxon>
        <taxon>Papilionoideae</taxon>
        <taxon>50 kb inversion clade</taxon>
        <taxon>NPAAA clade</taxon>
        <taxon>Hologalegina</taxon>
        <taxon>IRL clade</taxon>
        <taxon>Trifolieae</taxon>
        <taxon>Trifolium</taxon>
    </lineage>
</organism>
<dbReference type="EMBL" id="LXQA010184611">
    <property type="protein sequence ID" value="MCI31090.1"/>
    <property type="molecule type" value="Genomic_DNA"/>
</dbReference>
<evidence type="ECO:0000256" key="1">
    <source>
        <dbReference type="SAM" id="MobiDB-lite"/>
    </source>
</evidence>
<feature type="compositionally biased region" description="Low complexity" evidence="1">
    <location>
        <begin position="16"/>
        <end position="39"/>
    </location>
</feature>
<protein>
    <submittedName>
        <fullName evidence="2">Uncharacterized protein</fullName>
    </submittedName>
</protein>
<reference evidence="2 3" key="1">
    <citation type="journal article" date="2018" name="Front. Plant Sci.">
        <title>Red Clover (Trifolium pratense) and Zigzag Clover (T. medium) - A Picture of Genomic Similarities and Differences.</title>
        <authorList>
            <person name="Dluhosova J."/>
            <person name="Istvanek J."/>
            <person name="Nedelnik J."/>
            <person name="Repkova J."/>
        </authorList>
    </citation>
    <scope>NUCLEOTIDE SEQUENCE [LARGE SCALE GENOMIC DNA]</scope>
    <source>
        <strain evidence="3">cv. 10/8</strain>
        <tissue evidence="2">Leaf</tissue>
    </source>
</reference>
<dbReference type="AlphaFoldDB" id="A0A392R5M3"/>
<dbReference type="Proteomes" id="UP000265520">
    <property type="component" value="Unassembled WGS sequence"/>
</dbReference>
<sequence>MARVKKPANKGARDCSLTSSQSPKRSSSPPSSPIPKKNS</sequence>
<comment type="caution">
    <text evidence="2">The sequence shown here is derived from an EMBL/GenBank/DDBJ whole genome shotgun (WGS) entry which is preliminary data.</text>
</comment>
<proteinExistence type="predicted"/>
<evidence type="ECO:0000313" key="2">
    <source>
        <dbReference type="EMBL" id="MCI31090.1"/>
    </source>
</evidence>
<accession>A0A392R5M3</accession>
<keyword evidence="3" id="KW-1185">Reference proteome</keyword>
<feature type="region of interest" description="Disordered" evidence="1">
    <location>
        <begin position="1"/>
        <end position="39"/>
    </location>
</feature>
<evidence type="ECO:0000313" key="3">
    <source>
        <dbReference type="Proteomes" id="UP000265520"/>
    </source>
</evidence>